<dbReference type="Proteomes" id="UP000247973">
    <property type="component" value="Unassembled WGS sequence"/>
</dbReference>
<comment type="caution">
    <text evidence="1">The sequence shown here is derived from an EMBL/GenBank/DDBJ whole genome shotgun (WGS) entry which is preliminary data.</text>
</comment>
<keyword evidence="2" id="KW-1185">Reference proteome</keyword>
<dbReference type="PANTHER" id="PTHR35532:SF5">
    <property type="entry name" value="CARBOHYDRATE-BINDING DOMAIN-CONTAINING PROTEIN"/>
    <property type="match status" value="1"/>
</dbReference>
<name>A0A2V3PLL9_9BACT</name>
<reference evidence="1 2" key="1">
    <citation type="submission" date="2018-03" db="EMBL/GenBank/DDBJ databases">
        <title>Genomic Encyclopedia of Archaeal and Bacterial Type Strains, Phase II (KMG-II): from individual species to whole genera.</title>
        <authorList>
            <person name="Goeker M."/>
        </authorList>
    </citation>
    <scope>NUCLEOTIDE SEQUENCE [LARGE SCALE GENOMIC DNA]</scope>
    <source>
        <strain evidence="1 2">DSM 100214</strain>
    </source>
</reference>
<dbReference type="Gene3D" id="2.60.120.260">
    <property type="entry name" value="Galactose-binding domain-like"/>
    <property type="match status" value="1"/>
</dbReference>
<accession>A0A2V3PLL9</accession>
<evidence type="ECO:0008006" key="3">
    <source>
        <dbReference type="Google" id="ProtNLM"/>
    </source>
</evidence>
<dbReference type="AlphaFoldDB" id="A0A2V3PLL9"/>
<organism evidence="1 2">
    <name type="scientific">Dysgonomonas alginatilytica</name>
    <dbReference type="NCBI Taxonomy" id="1605892"/>
    <lineage>
        <taxon>Bacteria</taxon>
        <taxon>Pseudomonadati</taxon>
        <taxon>Bacteroidota</taxon>
        <taxon>Bacteroidia</taxon>
        <taxon>Bacteroidales</taxon>
        <taxon>Dysgonomonadaceae</taxon>
        <taxon>Dysgonomonas</taxon>
    </lineage>
</organism>
<sequence>METQRFFVNKYPRHSYFPNSRHKSNNAVSMNLKYLLLLMLFISGCKEYPQEVSNALELAGDNRAELEIVLNHYKNKDRKKYEAACFLISNMQYHSSKNTIILDSAYYSFFFQTDSLYNTIYQNYKISDIRSFKPKGYDDLRKLKRHEFSTIPLPKIEKNTLTDLQRVKSEFLLDNIDQAFEVWENNPLLKDMQFDDFKEFILPYRTTNEELLLTRSDLKKMWIDRLAPDGFSNSTFPIERYKVYINKCRWLNDYTKPEKHIAIFDLFLPKFNMDCHNMTNWTCNSLRACGIPVVYEYTPQWKDRNRRHFWCTSPDSKGILQPYTAPENNLREDWESDIKYAGKVYRKTFAANQKTPYFLAEESEYIPDEFSSPLLLDQTFRYHQTITLRLPFNENTNNKLAYLCMFNGDELNPVGWGIINKKTKEVTFEQVPLNTIFVPVYYDDETILNFGEPFMVHLSGITASIPMPLTVNSPKYIFDFRVTDGVLKQLNNKADLLKGVQFVSIHPNKELLEEMTLLRKYPEKRKLKELQQKLVGAFFSGSNDEKKNFDTLFVLQTAPLPYLQEIKLNNNKTYRYYSFSTADKSRVNIAHMEFLGTYSKYNNCTKPTPLPITSFQSIPEKETKSDLLYRINGIPIHARSKPENAFDGDFETFAGSSQISMDFGKPVVITHVRFIPRHLKVHILK</sequence>
<gene>
    <name evidence="1" type="ORF">CLV62_1272</name>
</gene>
<protein>
    <recommendedName>
        <fullName evidence="3">Discoidin domain-containing protein</fullName>
    </recommendedName>
</protein>
<evidence type="ECO:0000313" key="2">
    <source>
        <dbReference type="Proteomes" id="UP000247973"/>
    </source>
</evidence>
<dbReference type="PANTHER" id="PTHR35532">
    <property type="entry name" value="SIMILAR TO POLYHYDROXYALKANOATE DEPOLYMERASE"/>
    <property type="match status" value="1"/>
</dbReference>
<evidence type="ECO:0000313" key="1">
    <source>
        <dbReference type="EMBL" id="PXV61003.1"/>
    </source>
</evidence>
<proteinExistence type="predicted"/>
<dbReference type="EMBL" id="QICL01000027">
    <property type="protein sequence ID" value="PXV61003.1"/>
    <property type="molecule type" value="Genomic_DNA"/>
</dbReference>